<feature type="region of interest" description="Disordered" evidence="1">
    <location>
        <begin position="186"/>
        <end position="237"/>
    </location>
</feature>
<comment type="caution">
    <text evidence="2">The sequence shown here is derived from an EMBL/GenBank/DDBJ whole genome shotgun (WGS) entry which is preliminary data.</text>
</comment>
<reference evidence="2 3" key="1">
    <citation type="submission" date="2008-03" db="EMBL/GenBank/DDBJ databases">
        <title>Sequencing of the draft genome and assembly of Burkholderia ambifaria MEX-5.</title>
        <authorList>
            <consortium name="US DOE Joint Genome Institute (JGI-PGF)"/>
            <person name="Copeland A."/>
            <person name="Lucas S."/>
            <person name="Lapidus A."/>
            <person name="Glavina del Rio T."/>
            <person name="Dalin E."/>
            <person name="Tice H."/>
            <person name="Bruce D."/>
            <person name="Goodwin L."/>
            <person name="Pitluck S."/>
            <person name="Larimer F."/>
            <person name="Land M.L."/>
            <person name="Hauser L."/>
            <person name="Tiedje J."/>
            <person name="Richardson P."/>
        </authorList>
    </citation>
    <scope>NUCLEOTIDE SEQUENCE [LARGE SCALE GENOMIC DNA]</scope>
    <source>
        <strain evidence="2 3">MEX-5</strain>
    </source>
</reference>
<proteinExistence type="predicted"/>
<sequence length="237" mass="26519">MHRERARDRDALLLAARQVRRILLLDARREADLLEIRAGAILGFLLRDAEHVDGCFHHVLDHVHVRPEIEVLEHHRQLGAYALQLLRIGRAQRARLVGGGAHFLAVDDDAARVRLFEEVDTAQHRALAGTGRADHADHVARVRLQRHALEHLVVAVPLVQIVDEKLLSLGIHIVLRKLTCLAGADTRASDARPGGTATRARTRSRDRAARRCRMRGTTCRSPSSRRGRFSGCPARSR</sequence>
<gene>
    <name evidence="2" type="ORF">BamMEX5DRAFT_6674</name>
</gene>
<organism evidence="2 3">
    <name type="scientific">Burkholderia ambifaria MEX-5</name>
    <dbReference type="NCBI Taxonomy" id="396597"/>
    <lineage>
        <taxon>Bacteria</taxon>
        <taxon>Pseudomonadati</taxon>
        <taxon>Pseudomonadota</taxon>
        <taxon>Betaproteobacteria</taxon>
        <taxon>Burkholderiales</taxon>
        <taxon>Burkholderiaceae</taxon>
        <taxon>Burkholderia</taxon>
        <taxon>Burkholderia cepacia complex</taxon>
    </lineage>
</organism>
<evidence type="ECO:0000313" key="3">
    <source>
        <dbReference type="Proteomes" id="UP000004814"/>
    </source>
</evidence>
<dbReference type="AlphaFoldDB" id="B1TFV8"/>
<name>B1TFV8_9BURK</name>
<evidence type="ECO:0000256" key="1">
    <source>
        <dbReference type="SAM" id="MobiDB-lite"/>
    </source>
</evidence>
<dbReference type="AntiFam" id="ANF00095">
    <property type="entry name" value="Shadow ORF (opposite ABC transporters)"/>
</dbReference>
<dbReference type="EMBL" id="ABLK01000436">
    <property type="protein sequence ID" value="EDT37552.1"/>
    <property type="molecule type" value="Genomic_DNA"/>
</dbReference>
<evidence type="ECO:0000313" key="2">
    <source>
        <dbReference type="EMBL" id="EDT37552.1"/>
    </source>
</evidence>
<protein>
    <submittedName>
        <fullName evidence="2">Uncharacterized protein</fullName>
    </submittedName>
</protein>
<dbReference type="Proteomes" id="UP000004814">
    <property type="component" value="Unassembled WGS sequence"/>
</dbReference>
<accession>B1TFV8</accession>